<name>A0AAD9GSD6_9STRA</name>
<evidence type="ECO:0000313" key="1">
    <source>
        <dbReference type="EMBL" id="KAK1943900.1"/>
    </source>
</evidence>
<protein>
    <submittedName>
        <fullName evidence="1">Uncharacterized protein</fullName>
    </submittedName>
</protein>
<gene>
    <name evidence="1" type="ORF">P3T76_005296</name>
</gene>
<dbReference type="Proteomes" id="UP001259832">
    <property type="component" value="Unassembled WGS sequence"/>
</dbReference>
<evidence type="ECO:0000313" key="2">
    <source>
        <dbReference type="Proteomes" id="UP001259832"/>
    </source>
</evidence>
<proteinExistence type="predicted"/>
<dbReference type="EMBL" id="JASMQC010000007">
    <property type="protein sequence ID" value="KAK1943900.1"/>
    <property type="molecule type" value="Genomic_DNA"/>
</dbReference>
<sequence length="85" mass="9543">MNKELSDMGELFGSELRFVESMLDVETMMTAYIHLAHEVSKHNDVASLFSVDHGSKNKCKVLLKSLPVSQGQLDESDRFDEPVVT</sequence>
<dbReference type="AlphaFoldDB" id="A0AAD9GSD6"/>
<comment type="caution">
    <text evidence="1">The sequence shown here is derived from an EMBL/GenBank/DDBJ whole genome shotgun (WGS) entry which is preliminary data.</text>
</comment>
<organism evidence="1 2">
    <name type="scientific">Phytophthora citrophthora</name>
    <dbReference type="NCBI Taxonomy" id="4793"/>
    <lineage>
        <taxon>Eukaryota</taxon>
        <taxon>Sar</taxon>
        <taxon>Stramenopiles</taxon>
        <taxon>Oomycota</taxon>
        <taxon>Peronosporomycetes</taxon>
        <taxon>Peronosporales</taxon>
        <taxon>Peronosporaceae</taxon>
        <taxon>Phytophthora</taxon>
    </lineage>
</organism>
<keyword evidence="2" id="KW-1185">Reference proteome</keyword>
<accession>A0AAD9GSD6</accession>
<reference evidence="1" key="1">
    <citation type="submission" date="2023-08" db="EMBL/GenBank/DDBJ databases">
        <title>Reference Genome Resource for the Citrus Pathogen Phytophthora citrophthora.</title>
        <authorList>
            <person name="Moller H."/>
            <person name="Coetzee B."/>
            <person name="Rose L.J."/>
            <person name="Van Niekerk J.M."/>
        </authorList>
    </citation>
    <scope>NUCLEOTIDE SEQUENCE</scope>
    <source>
        <strain evidence="1">STE-U-9442</strain>
    </source>
</reference>